<name>A0A9W5YL96_9EURO</name>
<dbReference type="Proteomes" id="UP001143548">
    <property type="component" value="Unassembled WGS sequence"/>
</dbReference>
<proteinExistence type="predicted"/>
<dbReference type="AlphaFoldDB" id="A0A9W5YL96"/>
<gene>
    <name evidence="1" type="ORF">AbraCBS73388_000879</name>
</gene>
<dbReference type="EMBL" id="BROQ01000011">
    <property type="protein sequence ID" value="GKZ18311.1"/>
    <property type="molecule type" value="Genomic_DNA"/>
</dbReference>
<organism evidence="1 2">
    <name type="scientific">Aspergillus brasiliensis</name>
    <dbReference type="NCBI Taxonomy" id="319629"/>
    <lineage>
        <taxon>Eukaryota</taxon>
        <taxon>Fungi</taxon>
        <taxon>Dikarya</taxon>
        <taxon>Ascomycota</taxon>
        <taxon>Pezizomycotina</taxon>
        <taxon>Eurotiomycetes</taxon>
        <taxon>Eurotiomycetidae</taxon>
        <taxon>Eurotiales</taxon>
        <taxon>Aspergillaceae</taxon>
        <taxon>Aspergillus</taxon>
        <taxon>Aspergillus subgen. Circumdati</taxon>
    </lineage>
</organism>
<sequence>MCPPEELSSLSPDRLRFPICLVSEDKVDELRLSDDGDAGTDEFGVVPCDDAMELLNAAAAAAGWQWGHMNTLNPRPLQPLQTEFLLLISIGNTHQGPLDVSTDRGAFPAQLRHVSTVRPPMQEVCPGSRWYMSPAWCDMSLGTGMRL</sequence>
<reference evidence="1" key="1">
    <citation type="submission" date="2022-07" db="EMBL/GenBank/DDBJ databases">
        <title>Taxonomy of Aspergillus series Nigri: significant species reduction supported by multi-species coalescent approaches.</title>
        <authorList>
            <person name="Bian C."/>
            <person name="Kusuya Y."/>
            <person name="Sklenar F."/>
            <person name="D'hooge E."/>
            <person name="Yaguchi T."/>
            <person name="Takahashi H."/>
            <person name="Hubka V."/>
        </authorList>
    </citation>
    <scope>NUCLEOTIDE SEQUENCE</scope>
    <source>
        <strain evidence="1">CBS 733.88</strain>
    </source>
</reference>
<evidence type="ECO:0000313" key="1">
    <source>
        <dbReference type="EMBL" id="GKZ18311.1"/>
    </source>
</evidence>
<evidence type="ECO:0000313" key="2">
    <source>
        <dbReference type="Proteomes" id="UP001143548"/>
    </source>
</evidence>
<comment type="caution">
    <text evidence="1">The sequence shown here is derived from an EMBL/GenBank/DDBJ whole genome shotgun (WGS) entry which is preliminary data.</text>
</comment>
<accession>A0A9W5YL96</accession>
<protein>
    <submittedName>
        <fullName evidence="1">Uncharacterized protein</fullName>
    </submittedName>
</protein>